<dbReference type="Proteomes" id="UP000282837">
    <property type="component" value="Unassembled WGS sequence"/>
</dbReference>
<comment type="caution">
    <text evidence="2">The sequence shown here is derived from an EMBL/GenBank/DDBJ whole genome shotgun (WGS) entry which is preliminary data.</text>
</comment>
<dbReference type="SUPFAM" id="SSF55729">
    <property type="entry name" value="Acyl-CoA N-acyltransferases (Nat)"/>
    <property type="match status" value="1"/>
</dbReference>
<dbReference type="PANTHER" id="PTHR36174:SF1">
    <property type="entry name" value="LIPID II:GLYCINE GLYCYLTRANSFERASE"/>
    <property type="match status" value="1"/>
</dbReference>
<dbReference type="PANTHER" id="PTHR36174">
    <property type="entry name" value="LIPID II:GLYCINE GLYCYLTRANSFERASE"/>
    <property type="match status" value="1"/>
</dbReference>
<dbReference type="Gene3D" id="3.40.630.30">
    <property type="match status" value="1"/>
</dbReference>
<dbReference type="Pfam" id="PF13480">
    <property type="entry name" value="Acetyltransf_6"/>
    <property type="match status" value="1"/>
</dbReference>
<keyword evidence="3" id="KW-1185">Reference proteome</keyword>
<gene>
    <name evidence="2" type="ORF">EOE18_14965</name>
</gene>
<dbReference type="NCBIfam" id="TIGR03019">
    <property type="entry name" value="pepcterm_femAB"/>
    <property type="match status" value="1"/>
</dbReference>
<reference evidence="2 3" key="1">
    <citation type="submission" date="2019-01" db="EMBL/GenBank/DDBJ databases">
        <authorList>
            <person name="Chen W.-M."/>
        </authorList>
    </citation>
    <scope>NUCLEOTIDE SEQUENCE [LARGE SCALE GENOMIC DNA]</scope>
    <source>
        <strain evidence="2 3">FSY-9</strain>
    </source>
</reference>
<accession>A0A3S2UQI7</accession>
<evidence type="ECO:0000313" key="2">
    <source>
        <dbReference type="EMBL" id="RVU03619.1"/>
    </source>
</evidence>
<organism evidence="2 3">
    <name type="scientific">Novosphingobium umbonatum</name>
    <dbReference type="NCBI Taxonomy" id="1908524"/>
    <lineage>
        <taxon>Bacteria</taxon>
        <taxon>Pseudomonadati</taxon>
        <taxon>Pseudomonadota</taxon>
        <taxon>Alphaproteobacteria</taxon>
        <taxon>Sphingomonadales</taxon>
        <taxon>Sphingomonadaceae</taxon>
        <taxon>Novosphingobium</taxon>
    </lineage>
</organism>
<feature type="domain" description="BioF2-like acetyltransferase" evidence="1">
    <location>
        <begin position="188"/>
        <end position="321"/>
    </location>
</feature>
<sequence>MGPYGSGGAGGGRKGGGLHAVNAPFRLENKTIVRLANLREPDESRALEGFVARHAQGTVFQRPAWLAAVERGTGQQALALVQERGGRVEAYLPVSLIHSPIFGRVLASTGFAVGGGALVEDGVDAAPLFAAVEELALRHSAPSVELRGGPLPEQREGWQIKTQSHCGFILALEPDDAAQLNAIPRKQRAEVRKALAGELTVRIGAGAQDRADHYAIYAESVRNLGTPVFPRSLFEAVLDGFGEDADILTILHYGQPVASVLSLYHRGAVMPYWGGGTWGARALRANDRMYYELMRHARRRGCTHFDFGRSKTGSGAFDFKRNWGFTPEPLAYATWTAPGAPRRDADPTSSAHAGRIALWKKLPLPVANVLGPWIARGLG</sequence>
<dbReference type="InterPro" id="IPR050644">
    <property type="entry name" value="PG_Glycine_Bridge_Synth"/>
</dbReference>
<evidence type="ECO:0000259" key="1">
    <source>
        <dbReference type="Pfam" id="PF13480"/>
    </source>
</evidence>
<dbReference type="OrthoDB" id="9773932at2"/>
<dbReference type="AlphaFoldDB" id="A0A3S2UQI7"/>
<protein>
    <submittedName>
        <fullName evidence="2">FemAB family PEP-CTERM system-associated protein</fullName>
    </submittedName>
</protein>
<proteinExistence type="predicted"/>
<dbReference type="InterPro" id="IPR016181">
    <property type="entry name" value="Acyl_CoA_acyltransferase"/>
</dbReference>
<dbReference type="EMBL" id="SACO01000013">
    <property type="protein sequence ID" value="RVU03619.1"/>
    <property type="molecule type" value="Genomic_DNA"/>
</dbReference>
<evidence type="ECO:0000313" key="3">
    <source>
        <dbReference type="Proteomes" id="UP000282837"/>
    </source>
</evidence>
<dbReference type="InterPro" id="IPR038740">
    <property type="entry name" value="BioF2-like_GNAT_dom"/>
</dbReference>
<dbReference type="InterPro" id="IPR017469">
    <property type="entry name" value="PEP-CTERM_FemAB-rel"/>
</dbReference>
<name>A0A3S2UQI7_9SPHN</name>